<evidence type="ECO:0000313" key="15">
    <source>
        <dbReference type="EMBL" id="QDZ77084.1"/>
    </source>
</evidence>
<accession>A0A9X7M1H2</accession>
<dbReference type="GO" id="GO:0008745">
    <property type="term" value="F:N-acetylmuramoyl-L-alanine amidase activity"/>
    <property type="evidence" value="ECO:0007669"/>
    <property type="project" value="UniProtKB-EC"/>
</dbReference>
<keyword evidence="9" id="KW-0178">Competence</keyword>
<dbReference type="Proteomes" id="UP000321735">
    <property type="component" value="Chromosome"/>
</dbReference>
<evidence type="ECO:0000256" key="8">
    <source>
        <dbReference type="ARBA" id="ARBA00022969"/>
    </source>
</evidence>
<evidence type="ECO:0000256" key="6">
    <source>
        <dbReference type="ARBA" id="ARBA00022729"/>
    </source>
</evidence>
<evidence type="ECO:0000256" key="5">
    <source>
        <dbReference type="ARBA" id="ARBA00022525"/>
    </source>
</evidence>
<dbReference type="EMBL" id="CP031778">
    <property type="protein sequence ID" value="QDZ77084.1"/>
    <property type="molecule type" value="Genomic_DNA"/>
</dbReference>
<evidence type="ECO:0000313" key="16">
    <source>
        <dbReference type="Proteomes" id="UP000321735"/>
    </source>
</evidence>
<dbReference type="GO" id="GO:0030435">
    <property type="term" value="P:sporulation resulting in formation of a cellular spore"/>
    <property type="evidence" value="ECO:0007669"/>
    <property type="project" value="UniProtKB-KW"/>
</dbReference>
<protein>
    <recommendedName>
        <fullName evidence="4">N-acetylmuramoyl-L-alanine amidase</fullName>
        <ecNumber evidence="4">3.5.1.28</ecNumber>
    </recommendedName>
    <alternativeName>
        <fullName evidence="12">Autolysin</fullName>
    </alternativeName>
    <alternativeName>
        <fullName evidence="11">Cell wall hydrolase</fullName>
    </alternativeName>
</protein>
<dbReference type="FunFam" id="3.40.80.10:FF:000007">
    <property type="entry name" value="N-acetylmuramoyl-L-alanine amidase XlyA"/>
    <property type="match status" value="1"/>
</dbReference>
<evidence type="ECO:0000256" key="3">
    <source>
        <dbReference type="ARBA" id="ARBA00007553"/>
    </source>
</evidence>
<comment type="catalytic activity">
    <reaction evidence="1">
        <text>Hydrolyzes the link between N-acetylmuramoyl residues and L-amino acid residues in certain cell-wall glycopeptides.</text>
        <dbReference type="EC" id="3.5.1.28"/>
    </reaction>
</comment>
<evidence type="ECO:0000256" key="4">
    <source>
        <dbReference type="ARBA" id="ARBA00011901"/>
    </source>
</evidence>
<comment type="subcellular location">
    <subcellularLocation>
        <location evidence="2">Secreted</location>
    </subcellularLocation>
</comment>
<evidence type="ECO:0000256" key="9">
    <source>
        <dbReference type="ARBA" id="ARBA00023287"/>
    </source>
</evidence>
<dbReference type="PANTHER" id="PTHR30417">
    <property type="entry name" value="N-ACETYLMURAMOYL-L-ALANINE AMIDASE AMID"/>
    <property type="match status" value="1"/>
</dbReference>
<dbReference type="RefSeq" id="WP_208742943.1">
    <property type="nucleotide sequence ID" value="NZ_CP031778.1"/>
</dbReference>
<dbReference type="SMART" id="SM00287">
    <property type="entry name" value="SH3b"/>
    <property type="match status" value="2"/>
</dbReference>
<dbReference type="EC" id="3.5.1.28" evidence="4"/>
<sequence>MEIRKKLVDPSKYGTKCPYTMNPEFITVHNTYNDASAENEIAYMIRNDNQVSFHVAVDDKEAVQGIPLERNAWHCGDGSGNGNRKSIGVEICYSLSGGNRYYQAEDHAAIVVAQLMKRYNIPIRNVRTHQSWSGKYCPHRMLAEGRWDSFIERVQNVYNGGGNPVTPQPSTSETGIAYIEGNRVNLRKGPGTGYGVNRQLGKGESYKVWGQTNGWLNLGGDQWVYNDPSYIRYTGGNAPTTPQASNDGVGVVTITADVLRVRTGPGTNYGIVKNVYQGERYQSWGIQNGWYNVGGDQWVSGEYVRFEG</sequence>
<feature type="domain" description="N-acetylmuramoyl-L-alanine amidase" evidence="14">
    <location>
        <begin position="13"/>
        <end position="150"/>
    </location>
</feature>
<dbReference type="InterPro" id="IPR002502">
    <property type="entry name" value="Amidase_domain"/>
</dbReference>
<dbReference type="Gene3D" id="2.30.30.40">
    <property type="entry name" value="SH3 Domains"/>
    <property type="match status" value="2"/>
</dbReference>
<dbReference type="InterPro" id="IPR051206">
    <property type="entry name" value="NAMLAA_amidase_2"/>
</dbReference>
<evidence type="ECO:0000259" key="14">
    <source>
        <dbReference type="SMART" id="SM00644"/>
    </source>
</evidence>
<dbReference type="GO" id="GO:0009253">
    <property type="term" value="P:peptidoglycan catabolic process"/>
    <property type="evidence" value="ECO:0007669"/>
    <property type="project" value="InterPro"/>
</dbReference>
<keyword evidence="8" id="KW-0749">Sporulation</keyword>
<reference evidence="15 16" key="1">
    <citation type="journal article" date="2019" name="Ecotoxicol. Environ. Saf.">
        <title>Microbial characterization of heavy metal resistant bacterial strains isolated from an electroplating wastewater treatment plant.</title>
        <authorList>
            <person name="Cai X."/>
            <person name="Zheng X."/>
            <person name="Zhang D."/>
            <person name="Iqbal W."/>
            <person name="Liu C."/>
            <person name="Yang B."/>
            <person name="Zhao X."/>
            <person name="Lu X."/>
            <person name="Mao Y."/>
        </authorList>
    </citation>
    <scope>NUCLEOTIDE SEQUENCE [LARGE SCALE GENOMIC DNA]</scope>
    <source>
        <strain evidence="15 16">Co1-1</strain>
    </source>
</reference>
<dbReference type="CDD" id="cd06583">
    <property type="entry name" value="PGRP"/>
    <property type="match status" value="1"/>
</dbReference>
<dbReference type="SMART" id="SM00644">
    <property type="entry name" value="Ami_2"/>
    <property type="match status" value="1"/>
</dbReference>
<dbReference type="InterPro" id="IPR036505">
    <property type="entry name" value="Amidase/PGRP_sf"/>
</dbReference>
<dbReference type="InterPro" id="IPR003646">
    <property type="entry name" value="SH3-like_bac-type"/>
</dbReference>
<dbReference type="Gene3D" id="3.40.80.10">
    <property type="entry name" value="Peptidoglycan recognition protein-like"/>
    <property type="match status" value="1"/>
</dbReference>
<evidence type="ECO:0000256" key="11">
    <source>
        <dbReference type="ARBA" id="ARBA00030881"/>
    </source>
</evidence>
<keyword evidence="6" id="KW-0732">Signal</keyword>
<keyword evidence="7" id="KW-0378">Hydrolase</keyword>
<dbReference type="AlphaFoldDB" id="A0A9X7M1H2"/>
<organism evidence="15 16">
    <name type="scientific">Bacillus cereus</name>
    <dbReference type="NCBI Taxonomy" id="1396"/>
    <lineage>
        <taxon>Bacteria</taxon>
        <taxon>Bacillati</taxon>
        <taxon>Bacillota</taxon>
        <taxon>Bacilli</taxon>
        <taxon>Bacillales</taxon>
        <taxon>Bacillaceae</taxon>
        <taxon>Bacillus</taxon>
        <taxon>Bacillus cereus group</taxon>
    </lineage>
</organism>
<keyword evidence="5" id="KW-0964">Secreted</keyword>
<evidence type="ECO:0000256" key="2">
    <source>
        <dbReference type="ARBA" id="ARBA00004613"/>
    </source>
</evidence>
<gene>
    <name evidence="15" type="ORF">D0437_30535</name>
</gene>
<proteinExistence type="inferred from homology"/>
<evidence type="ECO:0000256" key="10">
    <source>
        <dbReference type="ARBA" id="ARBA00023316"/>
    </source>
</evidence>
<dbReference type="GO" id="GO:0030420">
    <property type="term" value="P:establishment of competence for transformation"/>
    <property type="evidence" value="ECO:0007669"/>
    <property type="project" value="UniProtKB-KW"/>
</dbReference>
<feature type="domain" description="SH3b" evidence="13">
    <location>
        <begin position="174"/>
        <end position="228"/>
    </location>
</feature>
<dbReference type="SUPFAM" id="SSF55846">
    <property type="entry name" value="N-acetylmuramoyl-L-alanine amidase-like"/>
    <property type="match status" value="1"/>
</dbReference>
<evidence type="ECO:0000256" key="1">
    <source>
        <dbReference type="ARBA" id="ARBA00001561"/>
    </source>
</evidence>
<feature type="domain" description="SH3b" evidence="13">
    <location>
        <begin position="249"/>
        <end position="307"/>
    </location>
</feature>
<evidence type="ECO:0000259" key="13">
    <source>
        <dbReference type="SMART" id="SM00287"/>
    </source>
</evidence>
<comment type="similarity">
    <text evidence="3">Belongs to the N-acetylmuramoyl-L-alanine amidase 2 family.</text>
</comment>
<evidence type="ECO:0000256" key="7">
    <source>
        <dbReference type="ARBA" id="ARBA00022801"/>
    </source>
</evidence>
<keyword evidence="10" id="KW-0961">Cell wall biogenesis/degradation</keyword>
<dbReference type="Pfam" id="PF01510">
    <property type="entry name" value="Amidase_2"/>
    <property type="match status" value="1"/>
</dbReference>
<dbReference type="GO" id="GO:0071555">
    <property type="term" value="P:cell wall organization"/>
    <property type="evidence" value="ECO:0007669"/>
    <property type="project" value="UniProtKB-KW"/>
</dbReference>
<dbReference type="GO" id="GO:0005576">
    <property type="term" value="C:extracellular region"/>
    <property type="evidence" value="ECO:0007669"/>
    <property type="project" value="UniProtKB-SubCell"/>
</dbReference>
<evidence type="ECO:0000256" key="12">
    <source>
        <dbReference type="ARBA" id="ARBA00032390"/>
    </source>
</evidence>
<name>A0A9X7M1H2_BACCE</name>
<dbReference type="PANTHER" id="PTHR30417:SF11">
    <property type="entry name" value="N-ACETYLMURAMOYL-L-ALANINE AMIDASE XLYA"/>
    <property type="match status" value="1"/>
</dbReference>
<dbReference type="GO" id="GO:0009254">
    <property type="term" value="P:peptidoglycan turnover"/>
    <property type="evidence" value="ECO:0007669"/>
    <property type="project" value="TreeGrafter"/>
</dbReference>